<protein>
    <recommendedName>
        <fullName evidence="3">DGQHR domain-containing protein</fullName>
    </recommendedName>
</protein>
<sequence>MTTPANTAPLDVSDLRGLDIPSGIKFQKLAFMTYAGVMKKVTFPVTFQEVAEQFTFNRLLNRHDYDLDSTDVPGNRDITESHWKKIIEGIKSTDRPYLGTLTVALDEQHCHIESLKKISDYVELVMVTVYENAPNPLIEDGQHRIKMATELWPLVKNAVEGHDAEVRHFLEKTSLEMTVLLEDDADALGTIFVRMGSTKPISPNLIAVMDRSTIQNRLGLYVTRNSRLLSDRVSYLSTTASKKLAAEKGRKFEDLYPAAAVRSAAASMAGVGVRDRSPEQRENILKAIVEEKARIEGLDENGAIDAIGKEIIATLDYAYERIPGWRQLHARTIDVAQFKKQYVHSSAAGLHVIANVIAAGRSQGLSPHLVVDGLAKLPWDRTALRAAKDENGQKVEVHEFFEGTLASTSYDTKIGAWRAGTGGATRSNYEPAIDKVLRHLASQDKALAALGTRPAAVAIGLVSDRPGRGRPRKAG</sequence>
<evidence type="ECO:0000313" key="2">
    <source>
        <dbReference type="Proteomes" id="UP001500967"/>
    </source>
</evidence>
<reference evidence="1 2" key="1">
    <citation type="journal article" date="2019" name="Int. J. Syst. Evol. Microbiol.">
        <title>The Global Catalogue of Microorganisms (GCM) 10K type strain sequencing project: providing services to taxonomists for standard genome sequencing and annotation.</title>
        <authorList>
            <consortium name="The Broad Institute Genomics Platform"/>
            <consortium name="The Broad Institute Genome Sequencing Center for Infectious Disease"/>
            <person name="Wu L."/>
            <person name="Ma J."/>
        </authorList>
    </citation>
    <scope>NUCLEOTIDE SEQUENCE [LARGE SCALE GENOMIC DNA]</scope>
    <source>
        <strain evidence="1 2">JCM 10425</strain>
    </source>
</reference>
<proteinExistence type="predicted"/>
<keyword evidence="2" id="KW-1185">Reference proteome</keyword>
<evidence type="ECO:0008006" key="3">
    <source>
        <dbReference type="Google" id="ProtNLM"/>
    </source>
</evidence>
<dbReference type="Pfam" id="PF14072">
    <property type="entry name" value="DndB"/>
    <property type="match status" value="1"/>
</dbReference>
<name>A0ABN0UX45_9ACTN</name>
<accession>A0ABN0UX45</accession>
<gene>
    <name evidence="1" type="ORF">GCM10009539_58160</name>
</gene>
<organism evidence="1 2">
    <name type="scientific">Cryptosporangium japonicum</name>
    <dbReference type="NCBI Taxonomy" id="80872"/>
    <lineage>
        <taxon>Bacteria</taxon>
        <taxon>Bacillati</taxon>
        <taxon>Actinomycetota</taxon>
        <taxon>Actinomycetes</taxon>
        <taxon>Cryptosporangiales</taxon>
        <taxon>Cryptosporangiaceae</taxon>
        <taxon>Cryptosporangium</taxon>
    </lineage>
</organism>
<evidence type="ECO:0000313" key="1">
    <source>
        <dbReference type="EMBL" id="GAA0264218.1"/>
    </source>
</evidence>
<dbReference type="RefSeq" id="WP_344652094.1">
    <property type="nucleotide sequence ID" value="NZ_BAAAGX010000023.1"/>
</dbReference>
<dbReference type="EMBL" id="BAAAGX010000023">
    <property type="protein sequence ID" value="GAA0264218.1"/>
    <property type="molecule type" value="Genomic_DNA"/>
</dbReference>
<dbReference type="Proteomes" id="UP001500967">
    <property type="component" value="Unassembled WGS sequence"/>
</dbReference>
<comment type="caution">
    <text evidence="1">The sequence shown here is derived from an EMBL/GenBank/DDBJ whole genome shotgun (WGS) entry which is preliminary data.</text>
</comment>
<dbReference type="InterPro" id="IPR017642">
    <property type="entry name" value="DNA_S_mod_DndB"/>
</dbReference>